<feature type="compositionally biased region" description="Basic and acidic residues" evidence="1">
    <location>
        <begin position="53"/>
        <end position="68"/>
    </location>
</feature>
<evidence type="ECO:0000313" key="2">
    <source>
        <dbReference type="EMBL" id="KAK6183345.1"/>
    </source>
</evidence>
<dbReference type="EMBL" id="JAZGQO010000007">
    <property type="protein sequence ID" value="KAK6183345.1"/>
    <property type="molecule type" value="Genomic_DNA"/>
</dbReference>
<keyword evidence="3" id="KW-1185">Reference proteome</keyword>
<dbReference type="AlphaFoldDB" id="A0AAN8Q5J9"/>
<evidence type="ECO:0000313" key="3">
    <source>
        <dbReference type="Proteomes" id="UP001347796"/>
    </source>
</evidence>
<sequence length="164" mass="18700">MSTKFQLHWYPYFRIIEQSFPVNFKIRHQLTGKTKLVHSENLQPAHPDDDWDSERPVSKKIVNHEKVSRTQPLRQKKKLASSSNTRELGEDFEMDISNSISNLLDPGNTILEAPTNASNVDMEFDETPRNIIESNSDIPVGIDVDQPSGDINDSDSEFYLGLRG</sequence>
<gene>
    <name evidence="2" type="ORF">SNE40_010845</name>
</gene>
<protein>
    <submittedName>
        <fullName evidence="2">Uncharacterized protein</fullName>
    </submittedName>
</protein>
<evidence type="ECO:0000256" key="1">
    <source>
        <dbReference type="SAM" id="MobiDB-lite"/>
    </source>
</evidence>
<proteinExistence type="predicted"/>
<feature type="region of interest" description="Disordered" evidence="1">
    <location>
        <begin position="37"/>
        <end position="86"/>
    </location>
</feature>
<comment type="caution">
    <text evidence="2">The sequence shown here is derived from an EMBL/GenBank/DDBJ whole genome shotgun (WGS) entry which is preliminary data.</text>
</comment>
<accession>A0AAN8Q5J9</accession>
<dbReference type="Proteomes" id="UP001347796">
    <property type="component" value="Unassembled WGS sequence"/>
</dbReference>
<name>A0AAN8Q5J9_PATCE</name>
<organism evidence="2 3">
    <name type="scientific">Patella caerulea</name>
    <name type="common">Rayed Mediterranean limpet</name>
    <dbReference type="NCBI Taxonomy" id="87958"/>
    <lineage>
        <taxon>Eukaryota</taxon>
        <taxon>Metazoa</taxon>
        <taxon>Spiralia</taxon>
        <taxon>Lophotrochozoa</taxon>
        <taxon>Mollusca</taxon>
        <taxon>Gastropoda</taxon>
        <taxon>Patellogastropoda</taxon>
        <taxon>Patelloidea</taxon>
        <taxon>Patellidae</taxon>
        <taxon>Patella</taxon>
    </lineage>
</organism>
<reference evidence="2 3" key="1">
    <citation type="submission" date="2024-01" db="EMBL/GenBank/DDBJ databases">
        <title>The genome of the rayed Mediterranean limpet Patella caerulea (Linnaeus, 1758).</title>
        <authorList>
            <person name="Anh-Thu Weber A."/>
            <person name="Halstead-Nussloch G."/>
        </authorList>
    </citation>
    <scope>NUCLEOTIDE SEQUENCE [LARGE SCALE GENOMIC DNA]</scope>
    <source>
        <strain evidence="2">AATW-2023a</strain>
        <tissue evidence="2">Whole specimen</tissue>
    </source>
</reference>